<dbReference type="RefSeq" id="XP_045151358.1">
    <property type="nucleotide sequence ID" value="XM_045295423.1"/>
</dbReference>
<protein>
    <submittedName>
        <fullName evidence="2">WAP four-disulfide core domain protein 2</fullName>
    </submittedName>
</protein>
<sequence length="125" mass="13058">MPSRGCLGLSVTSALLLGLLLLGLPPGPTEAQKTGVCPELPRDLNCTEECASDNDCADNLKCCRSGCVARCVLPNEKLGSCPQLNSAIHPLGICEDQCKEDSQCPGLMKCCRNGCGNVSCATPNF</sequence>
<accession>A0AC55DHZ1</accession>
<reference evidence="2" key="1">
    <citation type="submission" date="2025-08" db="UniProtKB">
        <authorList>
            <consortium name="RefSeq"/>
        </authorList>
    </citation>
    <scope>IDENTIFICATION</scope>
</reference>
<keyword evidence="1" id="KW-1185">Reference proteome</keyword>
<name>A0AC55DHZ1_ECHTE</name>
<evidence type="ECO:0000313" key="2">
    <source>
        <dbReference type="RefSeq" id="XP_045151358.1"/>
    </source>
</evidence>
<dbReference type="Proteomes" id="UP000694863">
    <property type="component" value="Unplaced"/>
</dbReference>
<organism evidence="1 2">
    <name type="scientific">Echinops telfairi</name>
    <name type="common">Lesser hedgehog tenrec</name>
    <dbReference type="NCBI Taxonomy" id="9371"/>
    <lineage>
        <taxon>Eukaryota</taxon>
        <taxon>Metazoa</taxon>
        <taxon>Chordata</taxon>
        <taxon>Craniata</taxon>
        <taxon>Vertebrata</taxon>
        <taxon>Euteleostomi</taxon>
        <taxon>Mammalia</taxon>
        <taxon>Eutheria</taxon>
        <taxon>Afrotheria</taxon>
        <taxon>Tenrecidae</taxon>
        <taxon>Tenrecinae</taxon>
        <taxon>Echinops</taxon>
    </lineage>
</organism>
<proteinExistence type="predicted"/>
<gene>
    <name evidence="2" type="primary">WFDC2</name>
</gene>
<evidence type="ECO:0000313" key="1">
    <source>
        <dbReference type="Proteomes" id="UP000694863"/>
    </source>
</evidence>